<feature type="domain" description="ABC transmembrane type-1" evidence="8">
    <location>
        <begin position="123"/>
        <end position="341"/>
    </location>
</feature>
<evidence type="ECO:0000256" key="1">
    <source>
        <dbReference type="ARBA" id="ARBA00004651"/>
    </source>
</evidence>
<sequence>MWCLSALCRCSLVFRERLMKEKFKKCEGVKMMHSGRDNTTVIKPTSHRGFLYELKNNWQLFLMLLPGVVVLIINNYIPMLGIVIAFKRYRFHGDFISSIIQSEWIGFKNFEFFFKTPYAYQITRNTILYNLAFIILGLIIPVAFAIMMNEITNKKLSKVYQSVMFLPYFLSWIIVSYLAYSFLSIENGFLNRTLLAAFGISPIKWYFEPKYWPFIIIFFQLWKYTGYNTVVYLAAISGIDNEYYEAAEIDGATKFQQIRYITIPLLRSLMIILTLLAVGRIFNADFGLFYHVPRNSGQLYPVTDVIDTYVYRALRNTNNISMAAAAGTYQAIVGCITVFTANFIVRKIDRDKALF</sequence>
<dbReference type="AlphaFoldDB" id="L7VSM5"/>
<dbReference type="InterPro" id="IPR000515">
    <property type="entry name" value="MetI-like"/>
</dbReference>
<comment type="similarity">
    <text evidence="7">Belongs to the binding-protein-dependent transport system permease family.</text>
</comment>
<organism evidence="9 10">
    <name type="scientific">Thermoclostridium stercorarium (strain ATCC 35414 / DSM 8532 / NCIMB 11754)</name>
    <name type="common">Clostridium stercorarium</name>
    <dbReference type="NCBI Taxonomy" id="1121335"/>
    <lineage>
        <taxon>Bacteria</taxon>
        <taxon>Bacillati</taxon>
        <taxon>Bacillota</taxon>
        <taxon>Clostridia</taxon>
        <taxon>Eubacteriales</taxon>
        <taxon>Oscillospiraceae</taxon>
        <taxon>Thermoclostridium</taxon>
    </lineage>
</organism>
<dbReference type="SUPFAM" id="SSF161098">
    <property type="entry name" value="MetI-like"/>
    <property type="match status" value="1"/>
</dbReference>
<feature type="transmembrane region" description="Helical" evidence="7">
    <location>
        <begin position="58"/>
        <end position="77"/>
    </location>
</feature>
<gene>
    <name evidence="9" type="ordered locus">Cst_c26540</name>
</gene>
<dbReference type="Pfam" id="PF00528">
    <property type="entry name" value="BPD_transp_1"/>
    <property type="match status" value="1"/>
</dbReference>
<dbReference type="KEGG" id="css:Cst_c26540"/>
<protein>
    <submittedName>
        <fullName evidence="9">Binding-protein-dependent transport systems inner membrane component</fullName>
    </submittedName>
</protein>
<proteinExistence type="inferred from homology"/>
<evidence type="ECO:0000259" key="8">
    <source>
        <dbReference type="PROSITE" id="PS50928"/>
    </source>
</evidence>
<feature type="transmembrane region" description="Helical" evidence="7">
    <location>
        <begin position="127"/>
        <end position="147"/>
    </location>
</feature>
<evidence type="ECO:0000313" key="9">
    <source>
        <dbReference type="EMBL" id="AGC69604.1"/>
    </source>
</evidence>
<keyword evidence="3" id="KW-1003">Cell membrane</keyword>
<evidence type="ECO:0000256" key="5">
    <source>
        <dbReference type="ARBA" id="ARBA00022989"/>
    </source>
</evidence>
<reference evidence="9 10" key="1">
    <citation type="journal article" date="2013" name="Genome Announc.">
        <title>Complete genome sequence of Clostridium stercorarium subsp. stercorarium strain DSM 8532, a thermophilic degrader of plant cell wall fibers.</title>
        <authorList>
            <person name="Poehlein A."/>
            <person name="Zverlov V.V."/>
            <person name="Daniel R."/>
            <person name="Schwarz W.H."/>
            <person name="Liebl W."/>
        </authorList>
    </citation>
    <scope>NUCLEOTIDE SEQUENCE [LARGE SCALE GENOMIC DNA]</scope>
    <source>
        <strain evidence="10">ATCC 35414 / DSM 8532 / NCIMB 11754</strain>
    </source>
</reference>
<dbReference type="GO" id="GO:0055085">
    <property type="term" value="P:transmembrane transport"/>
    <property type="evidence" value="ECO:0007669"/>
    <property type="project" value="InterPro"/>
</dbReference>
<keyword evidence="4 7" id="KW-0812">Transmembrane</keyword>
<evidence type="ECO:0000256" key="7">
    <source>
        <dbReference type="RuleBase" id="RU363032"/>
    </source>
</evidence>
<dbReference type="Proteomes" id="UP000011220">
    <property type="component" value="Chromosome"/>
</dbReference>
<dbReference type="PANTHER" id="PTHR30193">
    <property type="entry name" value="ABC TRANSPORTER PERMEASE PROTEIN"/>
    <property type="match status" value="1"/>
</dbReference>
<name>L7VSM5_THES1</name>
<keyword evidence="6 7" id="KW-0472">Membrane</keyword>
<dbReference type="CDD" id="cd06261">
    <property type="entry name" value="TM_PBP2"/>
    <property type="match status" value="1"/>
</dbReference>
<feature type="transmembrane region" description="Helical" evidence="7">
    <location>
        <begin position="159"/>
        <end position="183"/>
    </location>
</feature>
<dbReference type="PROSITE" id="PS50928">
    <property type="entry name" value="ABC_TM1"/>
    <property type="match status" value="1"/>
</dbReference>
<evidence type="ECO:0000256" key="2">
    <source>
        <dbReference type="ARBA" id="ARBA00022448"/>
    </source>
</evidence>
<dbReference type="EMBL" id="CP004044">
    <property type="protein sequence ID" value="AGC69604.1"/>
    <property type="molecule type" value="Genomic_DNA"/>
</dbReference>
<feature type="transmembrane region" description="Helical" evidence="7">
    <location>
        <begin position="264"/>
        <end position="282"/>
    </location>
</feature>
<keyword evidence="2 7" id="KW-0813">Transport</keyword>
<dbReference type="STRING" id="1121335.Cst_c26540"/>
<accession>L7VSM5</accession>
<keyword evidence="10" id="KW-1185">Reference proteome</keyword>
<dbReference type="InterPro" id="IPR051393">
    <property type="entry name" value="ABC_transporter_permease"/>
</dbReference>
<evidence type="ECO:0000256" key="3">
    <source>
        <dbReference type="ARBA" id="ARBA00022475"/>
    </source>
</evidence>
<dbReference type="GO" id="GO:0005886">
    <property type="term" value="C:plasma membrane"/>
    <property type="evidence" value="ECO:0007669"/>
    <property type="project" value="UniProtKB-SubCell"/>
</dbReference>
<keyword evidence="5 7" id="KW-1133">Transmembrane helix</keyword>
<dbReference type="eggNOG" id="COG4209">
    <property type="taxonomic scope" value="Bacteria"/>
</dbReference>
<dbReference type="PATRIC" id="fig|1121335.3.peg.2662"/>
<dbReference type="PANTHER" id="PTHR30193:SF44">
    <property type="entry name" value="LACTOSE TRANSPORT SYSTEM PERMEASE PROTEIN LACF"/>
    <property type="match status" value="1"/>
</dbReference>
<evidence type="ECO:0000256" key="4">
    <source>
        <dbReference type="ARBA" id="ARBA00022692"/>
    </source>
</evidence>
<evidence type="ECO:0000256" key="6">
    <source>
        <dbReference type="ARBA" id="ARBA00023136"/>
    </source>
</evidence>
<evidence type="ECO:0000313" key="10">
    <source>
        <dbReference type="Proteomes" id="UP000011220"/>
    </source>
</evidence>
<dbReference type="Gene3D" id="1.10.3720.10">
    <property type="entry name" value="MetI-like"/>
    <property type="match status" value="1"/>
</dbReference>
<feature type="transmembrane region" description="Helical" evidence="7">
    <location>
        <begin position="320"/>
        <end position="345"/>
    </location>
</feature>
<comment type="subcellular location">
    <subcellularLocation>
        <location evidence="1 7">Cell membrane</location>
        <topology evidence="1 7">Multi-pass membrane protein</topology>
    </subcellularLocation>
</comment>
<dbReference type="InterPro" id="IPR035906">
    <property type="entry name" value="MetI-like_sf"/>
</dbReference>